<dbReference type="Gene3D" id="2.40.330.10">
    <property type="entry name" value="DNA-binding pseudobarrel domain"/>
    <property type="match status" value="4"/>
</dbReference>
<keyword evidence="10" id="KW-1185">Reference proteome</keyword>
<feature type="domain" description="TF-B3" evidence="8">
    <location>
        <begin position="466"/>
        <end position="561"/>
    </location>
</feature>
<keyword evidence="3" id="KW-0805">Transcription regulation</keyword>
<evidence type="ECO:0000256" key="2">
    <source>
        <dbReference type="ARBA" id="ARBA00022737"/>
    </source>
</evidence>
<protein>
    <recommendedName>
        <fullName evidence="8">TF-B3 domain-containing protein</fullName>
    </recommendedName>
</protein>
<dbReference type="InterPro" id="IPR039218">
    <property type="entry name" value="REM_fam"/>
</dbReference>
<feature type="domain" description="TF-B3" evidence="8">
    <location>
        <begin position="25"/>
        <end position="112"/>
    </location>
</feature>
<keyword evidence="5" id="KW-0804">Transcription</keyword>
<proteinExistence type="predicted"/>
<evidence type="ECO:0000256" key="5">
    <source>
        <dbReference type="ARBA" id="ARBA00023163"/>
    </source>
</evidence>
<comment type="subcellular location">
    <subcellularLocation>
        <location evidence="1">Nucleus</location>
    </subcellularLocation>
</comment>
<dbReference type="PANTHER" id="PTHR31674:SF62">
    <property type="entry name" value="B3 DOMAIN-CONTAINING PROTEIN REM14-RELATED"/>
    <property type="match status" value="1"/>
</dbReference>
<organism evidence="9 10">
    <name type="scientific">Hevea brasiliensis</name>
    <name type="common">Para rubber tree</name>
    <name type="synonym">Siphonia brasiliensis</name>
    <dbReference type="NCBI Taxonomy" id="3981"/>
    <lineage>
        <taxon>Eukaryota</taxon>
        <taxon>Viridiplantae</taxon>
        <taxon>Streptophyta</taxon>
        <taxon>Embryophyta</taxon>
        <taxon>Tracheophyta</taxon>
        <taxon>Spermatophyta</taxon>
        <taxon>Magnoliopsida</taxon>
        <taxon>eudicotyledons</taxon>
        <taxon>Gunneridae</taxon>
        <taxon>Pentapetalae</taxon>
        <taxon>rosids</taxon>
        <taxon>fabids</taxon>
        <taxon>Malpighiales</taxon>
        <taxon>Euphorbiaceae</taxon>
        <taxon>Crotonoideae</taxon>
        <taxon>Micrandreae</taxon>
        <taxon>Hevea</taxon>
    </lineage>
</organism>
<name>A0ABQ9MYW1_HEVBR</name>
<keyword evidence="4" id="KW-0238">DNA-binding</keyword>
<feature type="compositionally biased region" description="Basic and acidic residues" evidence="7">
    <location>
        <begin position="139"/>
        <end position="148"/>
    </location>
</feature>
<gene>
    <name evidence="9" type="ORF">P3X46_007906</name>
</gene>
<dbReference type="CDD" id="cd10017">
    <property type="entry name" value="B3_DNA"/>
    <property type="match status" value="4"/>
</dbReference>
<evidence type="ECO:0000256" key="3">
    <source>
        <dbReference type="ARBA" id="ARBA00023015"/>
    </source>
</evidence>
<dbReference type="Pfam" id="PF02362">
    <property type="entry name" value="B3"/>
    <property type="match status" value="4"/>
</dbReference>
<keyword evidence="6" id="KW-0539">Nucleus</keyword>
<dbReference type="Proteomes" id="UP001174677">
    <property type="component" value="Chromosome 4"/>
</dbReference>
<dbReference type="PANTHER" id="PTHR31674">
    <property type="entry name" value="B3 DOMAIN-CONTAINING PROTEIN REM-LIKE 3-RELATED"/>
    <property type="match status" value="1"/>
</dbReference>
<sequence length="590" mass="67632">MITTPANSVSSFMATETMLPSKPHFLQPVLPGFDHHPLSIPVSFFKYLKGQNCERAILRGRAGKIWPVKINGRSFEDGWKEFVQDHDLHVGDFLVFRHEGDMVFDVMVFEPSACLREYPSFPTEEFDIKEEKIEFQEQFAKKSSPEKSNRKKHARTTLEGKATSSVHEERYFVVKLTSYSAGRSRLHIPIKFARTHNLCNRRCKMILMNQKGRSWPAMLWCKKSDGQIYIGRGWTSFRAANNLKAGDSLIFEHIEKQKIPTLKLCGLQTNTEAKEELIYHDVQAGSSSIKHHHFSVTKKSSYIEKSQRKIPEEELAKECGTRKPKKKKQAMTNFEVKASSSALEHPYFVAKVTSRSACRSRLYIPAKFARLNNLSNRCCKMILMDLKGRSWPAKLWNKKPDGPAYIHGWQAFRDANDLRPGDSFIFELIEKEKKPVLKMCRLKVNPKANRCQDGEASSSSVRLPHFYVTMKASHIQNSRLQIPIHFARRNDLIGKCSEMILTNERGSSWLVSLGTDNNGKVYIGCGWNEFAKANDLREGNIFMLELVKGGKNPAMKFYGVNQGTTWNQMSYKDSAQRIKFENCEDVKPII</sequence>
<evidence type="ECO:0000313" key="10">
    <source>
        <dbReference type="Proteomes" id="UP001174677"/>
    </source>
</evidence>
<dbReference type="InterPro" id="IPR015300">
    <property type="entry name" value="DNA-bd_pseudobarrel_sf"/>
</dbReference>
<feature type="domain" description="TF-B3" evidence="8">
    <location>
        <begin position="348"/>
        <end position="443"/>
    </location>
</feature>
<evidence type="ECO:0000256" key="7">
    <source>
        <dbReference type="SAM" id="MobiDB-lite"/>
    </source>
</evidence>
<feature type="region of interest" description="Disordered" evidence="7">
    <location>
        <begin position="139"/>
        <end position="161"/>
    </location>
</feature>
<dbReference type="SMART" id="SM01019">
    <property type="entry name" value="B3"/>
    <property type="match status" value="4"/>
</dbReference>
<accession>A0ABQ9MYW1</accession>
<reference evidence="9" key="1">
    <citation type="journal article" date="2023" name="Plant Biotechnol. J.">
        <title>Chromosome-level wild Hevea brasiliensis genome provides new tools for genomic-assisted breeding and valuable loci to elevate rubber yield.</title>
        <authorList>
            <person name="Cheng H."/>
            <person name="Song X."/>
            <person name="Hu Y."/>
            <person name="Wu T."/>
            <person name="Yang Q."/>
            <person name="An Z."/>
            <person name="Feng S."/>
            <person name="Deng Z."/>
            <person name="Wu W."/>
            <person name="Zeng X."/>
            <person name="Tu M."/>
            <person name="Wang X."/>
            <person name="Huang H."/>
        </authorList>
    </citation>
    <scope>NUCLEOTIDE SEQUENCE</scope>
    <source>
        <strain evidence="9">MT/VB/25A 57/8</strain>
    </source>
</reference>
<dbReference type="EMBL" id="JARPOI010000004">
    <property type="protein sequence ID" value="KAJ9184135.1"/>
    <property type="molecule type" value="Genomic_DNA"/>
</dbReference>
<evidence type="ECO:0000256" key="1">
    <source>
        <dbReference type="ARBA" id="ARBA00004123"/>
    </source>
</evidence>
<dbReference type="InterPro" id="IPR003340">
    <property type="entry name" value="B3_DNA-bd"/>
</dbReference>
<evidence type="ECO:0000259" key="8">
    <source>
        <dbReference type="SMART" id="SM01019"/>
    </source>
</evidence>
<keyword evidence="2" id="KW-0677">Repeat</keyword>
<dbReference type="SUPFAM" id="SSF101936">
    <property type="entry name" value="DNA-binding pseudobarrel domain"/>
    <property type="match status" value="4"/>
</dbReference>
<evidence type="ECO:0000313" key="9">
    <source>
        <dbReference type="EMBL" id="KAJ9184135.1"/>
    </source>
</evidence>
<feature type="domain" description="TF-B3" evidence="8">
    <location>
        <begin position="171"/>
        <end position="268"/>
    </location>
</feature>
<evidence type="ECO:0000256" key="6">
    <source>
        <dbReference type="ARBA" id="ARBA00023242"/>
    </source>
</evidence>
<comment type="caution">
    <text evidence="9">The sequence shown here is derived from an EMBL/GenBank/DDBJ whole genome shotgun (WGS) entry which is preliminary data.</text>
</comment>
<evidence type="ECO:0000256" key="4">
    <source>
        <dbReference type="ARBA" id="ARBA00023125"/>
    </source>
</evidence>